<keyword evidence="2" id="KW-1185">Reference proteome</keyword>
<sequence>MSSKPRKAKAPYVRVRDQSFTQSHSGRRYTWTILKSNSSKTVDWDVFNTYLVKQVDKMTDTVTPGLESIISRGGIVNTPMSRIRSSYNIGVSDLMGTEDGVGWLSFREYYFAGQLLPYHSSGWDHLPSGFSTQNLINLASTSAYAAMKSSNFQGLVTAAEAKKTLDFLHDPLKEALRLLTWLNQLKKGKINLKIREKGNLVTINGKTFTKHKPRYTKYRGPGTFVRVPTDSLTIAAGKALSGTVLSYNLGFKPLMMDLNALLKEIPKLHEVERTTSRGRASDSEVLNQSVSIGHGPFTFSGSIHTERSVKVRAYTLIEDSFSISEDFGVSLWDVPPAAWEMITASFIADYFANIGEYLQALTEIARHNIRASGYTVETTIKSTRTWTGVASKPSTWTISSVPTGVETRESYEKVRVPNLQGPALAIRPIERALRPAASQNILSLITTQLIKLAK</sequence>
<proteinExistence type="predicted"/>
<name>A0A8S5L4P3_9VIRU</name>
<gene>
    <name evidence="1" type="primary">SRR7976299_12_1</name>
</gene>
<dbReference type="KEGG" id="vg:80399245"/>
<protein>
    <submittedName>
        <fullName evidence="1">Maturation protein</fullName>
    </submittedName>
</protein>
<organism evidence="1 2">
    <name type="scientific">ssRNA phage SRR7976299_12</name>
    <dbReference type="NCBI Taxonomy" id="2786634"/>
    <lineage>
        <taxon>Viruses</taxon>
        <taxon>Riboviria</taxon>
        <taxon>Orthornavirae</taxon>
        <taxon>Lenarviricota</taxon>
        <taxon>Leviviricetes</taxon>
        <taxon>Norzivirales</taxon>
        <taxon>Solspiviridae</taxon>
        <taxon>Dibaevirus</taxon>
        <taxon>Dibaevirus borborocola</taxon>
    </lineage>
</organism>
<dbReference type="Proteomes" id="UP000677767">
    <property type="component" value="Segment"/>
</dbReference>
<dbReference type="RefSeq" id="YP_010770049.1">
    <property type="nucleotide sequence ID" value="NC_074147.1"/>
</dbReference>
<dbReference type="EMBL" id="BK014166">
    <property type="protein sequence ID" value="DAD52649.1"/>
    <property type="molecule type" value="Genomic_RNA"/>
</dbReference>
<evidence type="ECO:0000313" key="1">
    <source>
        <dbReference type="EMBL" id="DAD52649.1"/>
    </source>
</evidence>
<accession>A0A8S5L4P3</accession>
<evidence type="ECO:0000313" key="2">
    <source>
        <dbReference type="Proteomes" id="UP000677767"/>
    </source>
</evidence>
<reference evidence="1" key="1">
    <citation type="submission" date="2020-09" db="EMBL/GenBank/DDBJ databases">
        <title>Leviviricetes taxonomy.</title>
        <authorList>
            <person name="Stockdale S.R."/>
            <person name="Callanan J."/>
            <person name="Adriaenssens E.M."/>
            <person name="Kuhn J.H."/>
            <person name="Rumnieks J."/>
            <person name="Shkoporov A."/>
            <person name="Draper L.A."/>
            <person name="Ross P."/>
            <person name="Hill C."/>
        </authorList>
    </citation>
    <scope>NUCLEOTIDE SEQUENCE</scope>
</reference>
<dbReference type="GeneID" id="80399245"/>